<dbReference type="Proteomes" id="UP000580910">
    <property type="component" value="Unassembled WGS sequence"/>
</dbReference>
<organism evidence="2 3">
    <name type="scientific">Nocardioides ginsengisegetis</name>
    <dbReference type="NCBI Taxonomy" id="661491"/>
    <lineage>
        <taxon>Bacteria</taxon>
        <taxon>Bacillati</taxon>
        <taxon>Actinomycetota</taxon>
        <taxon>Actinomycetes</taxon>
        <taxon>Propionibacteriales</taxon>
        <taxon>Nocardioidaceae</taxon>
        <taxon>Nocardioides</taxon>
    </lineage>
</organism>
<dbReference type="RefSeq" id="WP_182541824.1">
    <property type="nucleotide sequence ID" value="NZ_JACGXA010000003.1"/>
</dbReference>
<dbReference type="EMBL" id="JACGXA010000003">
    <property type="protein sequence ID" value="MBA8805803.1"/>
    <property type="molecule type" value="Genomic_DNA"/>
</dbReference>
<name>A0A7W3J3T8_9ACTN</name>
<proteinExistence type="predicted"/>
<evidence type="ECO:0000313" key="2">
    <source>
        <dbReference type="EMBL" id="MBA8805803.1"/>
    </source>
</evidence>
<reference evidence="2 3" key="1">
    <citation type="submission" date="2020-07" db="EMBL/GenBank/DDBJ databases">
        <title>Sequencing the genomes of 1000 actinobacteria strains.</title>
        <authorList>
            <person name="Klenk H.-P."/>
        </authorList>
    </citation>
    <scope>NUCLEOTIDE SEQUENCE [LARGE SCALE GENOMIC DNA]</scope>
    <source>
        <strain evidence="2 3">DSM 21349</strain>
    </source>
</reference>
<evidence type="ECO:0000313" key="3">
    <source>
        <dbReference type="Proteomes" id="UP000580910"/>
    </source>
</evidence>
<dbReference type="AlphaFoldDB" id="A0A7W3J3T8"/>
<feature type="region of interest" description="Disordered" evidence="1">
    <location>
        <begin position="85"/>
        <end position="104"/>
    </location>
</feature>
<protein>
    <submittedName>
        <fullName evidence="2">Uncharacterized protein</fullName>
    </submittedName>
</protein>
<gene>
    <name evidence="2" type="ORF">FB382_004148</name>
</gene>
<keyword evidence="3" id="KW-1185">Reference proteome</keyword>
<comment type="caution">
    <text evidence="2">The sequence shown here is derived from an EMBL/GenBank/DDBJ whole genome shotgun (WGS) entry which is preliminary data.</text>
</comment>
<evidence type="ECO:0000256" key="1">
    <source>
        <dbReference type="SAM" id="MobiDB-lite"/>
    </source>
</evidence>
<sequence length="314" mass="32297">MTFDVGQLPGRAAELKQAGIDAAYREMTRFGAGGQGGGYSSLYAAAEKYMEGVESIYDDFLDIPAPEDFAGQVQSLASAMGKLATEGQTNDPVTNSQSVSGHNPNLSKIGSSGDLLDSWTGDAAFTYNRNFADAFEPTASSQYAAVSVLRNAINAEAAVWAGVRDDLDRLSQDAIEVMKEAGNKGGNDWAAVLSIAAAVIAVPVTGGASAIAIPAVAAGLSIAATGISAASGGSGPDELGLDGGSSDKVISSLQKALTRIKEHIVTGEQEIVNAMNGSCSALDDNWRVFCLPEPAITDAKHHPVNDQTMAGHDA</sequence>
<accession>A0A7W3J3T8</accession>
<feature type="compositionally biased region" description="Polar residues" evidence="1">
    <location>
        <begin position="86"/>
        <end position="104"/>
    </location>
</feature>